<evidence type="ECO:0000256" key="5">
    <source>
        <dbReference type="ARBA" id="ARBA00022692"/>
    </source>
</evidence>
<organism evidence="9 10">
    <name type="scientific">Phreatobacter stygius</name>
    <dbReference type="NCBI Taxonomy" id="1940610"/>
    <lineage>
        <taxon>Bacteria</taxon>
        <taxon>Pseudomonadati</taxon>
        <taxon>Pseudomonadota</taxon>
        <taxon>Alphaproteobacteria</taxon>
        <taxon>Hyphomicrobiales</taxon>
        <taxon>Phreatobacteraceae</taxon>
        <taxon>Phreatobacter</taxon>
    </lineage>
</organism>
<dbReference type="RefSeq" id="WP_136960767.1">
    <property type="nucleotide sequence ID" value="NZ_CP039690.1"/>
</dbReference>
<dbReference type="KEGG" id="pstg:E8M01_14535"/>
<keyword evidence="5 8" id="KW-0812">Transmembrane</keyword>
<dbReference type="CDD" id="cd06579">
    <property type="entry name" value="TM_PBP1_transp_AraH_like"/>
    <property type="match status" value="1"/>
</dbReference>
<comment type="subcellular location">
    <subcellularLocation>
        <location evidence="1">Cell membrane</location>
        <topology evidence="1">Multi-pass membrane protein</topology>
    </subcellularLocation>
</comment>
<sequence>MADLALPTGLSRRLHVRSPGIWVILALLILVFAVTAPGFLSQRNITNIGQQSSILLILALPMTLIILTEGLDLSMGALTGLVSMGIALTSSLGYPVPVAILVGLSIGFAGGLFNGVLVAKLQIPPFVGTLGTLGMAQGLAVVMTDGQSIVDIADAIPDFYSARVLGMPAPVLVAVIAYAVTHFLLYRTQFGVAVFALGGNREAWKLAGGHVDRCLIAVYGFAGLMVGIAGFLFTARMSAGHPTASLGMEFDALAAVALGGTSFERGNGWLFGTVLGVLAIGVLRNGLNLLGFASSMQVVSVGLLVLVALFIDGFRRGS</sequence>
<keyword evidence="10" id="KW-1185">Reference proteome</keyword>
<feature type="transmembrane region" description="Helical" evidence="8">
    <location>
        <begin position="266"/>
        <end position="283"/>
    </location>
</feature>
<evidence type="ECO:0000313" key="10">
    <source>
        <dbReference type="Proteomes" id="UP000298781"/>
    </source>
</evidence>
<gene>
    <name evidence="9" type="ORF">E8M01_14535</name>
</gene>
<feature type="transmembrane region" description="Helical" evidence="8">
    <location>
        <begin position="98"/>
        <end position="119"/>
    </location>
</feature>
<evidence type="ECO:0000256" key="8">
    <source>
        <dbReference type="SAM" id="Phobius"/>
    </source>
</evidence>
<dbReference type="OrthoDB" id="7157592at2"/>
<evidence type="ECO:0000256" key="2">
    <source>
        <dbReference type="ARBA" id="ARBA00022448"/>
    </source>
</evidence>
<feature type="transmembrane region" description="Helical" evidence="8">
    <location>
        <begin position="289"/>
        <end position="311"/>
    </location>
</feature>
<dbReference type="GO" id="GO:0022857">
    <property type="term" value="F:transmembrane transporter activity"/>
    <property type="evidence" value="ECO:0007669"/>
    <property type="project" value="InterPro"/>
</dbReference>
<dbReference type="PANTHER" id="PTHR32196:SF21">
    <property type="entry name" value="ABC TRANSPORTER PERMEASE PROTEIN YPHD-RELATED"/>
    <property type="match status" value="1"/>
</dbReference>
<evidence type="ECO:0000313" key="9">
    <source>
        <dbReference type="EMBL" id="QCI65320.1"/>
    </source>
</evidence>
<feature type="transmembrane region" description="Helical" evidence="8">
    <location>
        <begin position="53"/>
        <end position="78"/>
    </location>
</feature>
<dbReference type="EMBL" id="CP039690">
    <property type="protein sequence ID" value="QCI65320.1"/>
    <property type="molecule type" value="Genomic_DNA"/>
</dbReference>
<evidence type="ECO:0000256" key="4">
    <source>
        <dbReference type="ARBA" id="ARBA00022519"/>
    </source>
</evidence>
<feature type="transmembrane region" description="Helical" evidence="8">
    <location>
        <begin position="164"/>
        <end position="185"/>
    </location>
</feature>
<feature type="transmembrane region" description="Helical" evidence="8">
    <location>
        <begin position="214"/>
        <end position="233"/>
    </location>
</feature>
<evidence type="ECO:0000256" key="1">
    <source>
        <dbReference type="ARBA" id="ARBA00004651"/>
    </source>
</evidence>
<feature type="transmembrane region" description="Helical" evidence="8">
    <location>
        <begin position="126"/>
        <end position="144"/>
    </location>
</feature>
<evidence type="ECO:0000256" key="3">
    <source>
        <dbReference type="ARBA" id="ARBA00022475"/>
    </source>
</evidence>
<dbReference type="Pfam" id="PF02653">
    <property type="entry name" value="BPD_transp_2"/>
    <property type="match status" value="1"/>
</dbReference>
<protein>
    <submittedName>
        <fullName evidence="9">ABC transporter permease</fullName>
    </submittedName>
</protein>
<dbReference type="InterPro" id="IPR001851">
    <property type="entry name" value="ABC_transp_permease"/>
</dbReference>
<evidence type="ECO:0000256" key="7">
    <source>
        <dbReference type="ARBA" id="ARBA00023136"/>
    </source>
</evidence>
<feature type="transmembrane region" description="Helical" evidence="8">
    <location>
        <begin position="20"/>
        <end position="41"/>
    </location>
</feature>
<dbReference type="PANTHER" id="PTHR32196">
    <property type="entry name" value="ABC TRANSPORTER PERMEASE PROTEIN YPHD-RELATED-RELATED"/>
    <property type="match status" value="1"/>
</dbReference>
<keyword evidence="6 8" id="KW-1133">Transmembrane helix</keyword>
<keyword evidence="3" id="KW-1003">Cell membrane</keyword>
<keyword evidence="2" id="KW-0813">Transport</keyword>
<reference evidence="9 10" key="1">
    <citation type="submission" date="2019-04" db="EMBL/GenBank/DDBJ databases">
        <title>Phreatobacter aquaticus sp. nov.</title>
        <authorList>
            <person name="Choi A."/>
        </authorList>
    </citation>
    <scope>NUCLEOTIDE SEQUENCE [LARGE SCALE GENOMIC DNA]</scope>
    <source>
        <strain evidence="9 10">KCTC 52518</strain>
    </source>
</reference>
<evidence type="ECO:0000256" key="6">
    <source>
        <dbReference type="ARBA" id="ARBA00022989"/>
    </source>
</evidence>
<name>A0A4D7B5E3_9HYPH</name>
<dbReference type="Proteomes" id="UP000298781">
    <property type="component" value="Chromosome"/>
</dbReference>
<keyword evidence="4" id="KW-0997">Cell inner membrane</keyword>
<dbReference type="AlphaFoldDB" id="A0A4D7B5E3"/>
<proteinExistence type="predicted"/>
<dbReference type="GO" id="GO:0005886">
    <property type="term" value="C:plasma membrane"/>
    <property type="evidence" value="ECO:0007669"/>
    <property type="project" value="UniProtKB-SubCell"/>
</dbReference>
<accession>A0A4D7B5E3</accession>
<keyword evidence="7 8" id="KW-0472">Membrane</keyword>